<sequence>MLAFNFCPSRTLHPSRRKDYASEAFLHAIDTMPAESAIWHRHWSRQILRQEKLDSAPVTDLSLPALRIALLDPESLLELARALGAVLCAPRLRLAIAGAQVRVLATALGATALRWLAHGRRWHPGLAGDPYTDVAAAADDVDQLGCGVLMSAFGTAGRPLARRAELKLPAHAPARRELPGDEAMDLVLRMSMEWNHVVPA</sequence>
<evidence type="ECO:0000313" key="2">
    <source>
        <dbReference type="Proteomes" id="UP000194139"/>
    </source>
</evidence>
<keyword evidence="2" id="KW-1185">Reference proteome</keyword>
<proteinExistence type="predicted"/>
<dbReference type="EMBL" id="CP021109">
    <property type="protein sequence ID" value="ARP85656.1"/>
    <property type="molecule type" value="Genomic_DNA"/>
</dbReference>
<evidence type="ECO:0008006" key="3">
    <source>
        <dbReference type="Google" id="ProtNLM"/>
    </source>
</evidence>
<dbReference type="AlphaFoldDB" id="A0A1W6YX82"/>
<name>A0A1W6YX82_9BORD</name>
<reference evidence="1 2" key="1">
    <citation type="submission" date="2017-05" db="EMBL/GenBank/DDBJ databases">
        <title>Complete and WGS of Bordetella genogroups.</title>
        <authorList>
            <person name="Spilker T."/>
            <person name="LiPuma J."/>
        </authorList>
    </citation>
    <scope>NUCLEOTIDE SEQUENCE [LARGE SCALE GENOMIC DNA]</scope>
    <source>
        <strain evidence="1 2">AU17164</strain>
    </source>
</reference>
<dbReference type="Proteomes" id="UP000194139">
    <property type="component" value="Chromosome"/>
</dbReference>
<dbReference type="Pfam" id="PF06578">
    <property type="entry name" value="YscK"/>
    <property type="match status" value="1"/>
</dbReference>
<gene>
    <name evidence="1" type="ORF">CAL13_05105</name>
</gene>
<organism evidence="1 2">
    <name type="scientific">Bordetella genomosp. 9</name>
    <dbReference type="NCBI Taxonomy" id="1416803"/>
    <lineage>
        <taxon>Bacteria</taxon>
        <taxon>Pseudomonadati</taxon>
        <taxon>Pseudomonadota</taxon>
        <taxon>Betaproteobacteria</taxon>
        <taxon>Burkholderiales</taxon>
        <taxon>Alcaligenaceae</taxon>
        <taxon>Bordetella</taxon>
    </lineage>
</organism>
<evidence type="ECO:0000313" key="1">
    <source>
        <dbReference type="EMBL" id="ARP85656.1"/>
    </source>
</evidence>
<dbReference type="RefSeq" id="WP_086071718.1">
    <property type="nucleotide sequence ID" value="NZ_CP021109.1"/>
</dbReference>
<accession>A0A1W6YX82</accession>
<protein>
    <recommendedName>
        <fullName evidence="3">Type III secretion protein</fullName>
    </recommendedName>
</protein>
<dbReference type="InterPro" id="IPR009510">
    <property type="entry name" value="T3SS_K"/>
</dbReference>